<dbReference type="Proteomes" id="UP000274139">
    <property type="component" value="Unassembled WGS sequence"/>
</dbReference>
<accession>A0A454JDV8</accession>
<organism evidence="2 3">
    <name type="scientific">Aquitalea palustris</name>
    <dbReference type="NCBI Taxonomy" id="2480983"/>
    <lineage>
        <taxon>Bacteria</taxon>
        <taxon>Pseudomonadati</taxon>
        <taxon>Pseudomonadota</taxon>
        <taxon>Betaproteobacteria</taxon>
        <taxon>Neisseriales</taxon>
        <taxon>Chromobacteriaceae</taxon>
        <taxon>Aquitalea</taxon>
    </lineage>
</organism>
<evidence type="ECO:0008006" key="4">
    <source>
        <dbReference type="Google" id="ProtNLM"/>
    </source>
</evidence>
<gene>
    <name evidence="2" type="ORF">EAY64_18255</name>
</gene>
<dbReference type="OrthoDB" id="8595828at2"/>
<dbReference type="RefSeq" id="WP_103526148.1">
    <property type="nucleotide sequence ID" value="NZ_JAIZDC010000001.1"/>
</dbReference>
<sequence length="79" mass="8429">MKHLTLALIALGFSTATLAGHQDSRPSAADISAWQAEQAAIKAADAQLPPERQAEIARDHAAWQAALLQKNQHNAGINH</sequence>
<evidence type="ECO:0000256" key="1">
    <source>
        <dbReference type="SAM" id="SignalP"/>
    </source>
</evidence>
<dbReference type="AlphaFoldDB" id="A0A454JDV8"/>
<protein>
    <recommendedName>
        <fullName evidence="4">DUF4148 domain-containing protein</fullName>
    </recommendedName>
</protein>
<keyword evidence="1" id="KW-0732">Signal</keyword>
<feature type="signal peptide" evidence="1">
    <location>
        <begin position="1"/>
        <end position="19"/>
    </location>
</feature>
<proteinExistence type="predicted"/>
<keyword evidence="3" id="KW-1185">Reference proteome</keyword>
<name>A0A454JDV8_9NEIS</name>
<evidence type="ECO:0000313" key="2">
    <source>
        <dbReference type="EMBL" id="RMC92228.1"/>
    </source>
</evidence>
<feature type="chain" id="PRO_5019450831" description="DUF4148 domain-containing protein" evidence="1">
    <location>
        <begin position="20"/>
        <end position="79"/>
    </location>
</feature>
<reference evidence="2 3" key="1">
    <citation type="submission" date="2018-10" db="EMBL/GenBank/DDBJ databases">
        <title>Draft genome sequence of Aquitalea MWU14-2217 isolated from a wild cranberry bog in Provincetown, Massachusetts.</title>
        <authorList>
            <person name="Ebadzadsahrai G."/>
            <person name="Soby S."/>
        </authorList>
    </citation>
    <scope>NUCLEOTIDE SEQUENCE [LARGE SCALE GENOMIC DNA]</scope>
    <source>
        <strain evidence="2 3">MWU14-2217</strain>
    </source>
</reference>
<evidence type="ECO:0000313" key="3">
    <source>
        <dbReference type="Proteomes" id="UP000274139"/>
    </source>
</evidence>
<comment type="caution">
    <text evidence="2">The sequence shown here is derived from an EMBL/GenBank/DDBJ whole genome shotgun (WGS) entry which is preliminary data.</text>
</comment>
<dbReference type="EMBL" id="RFAR01000097">
    <property type="protein sequence ID" value="RMC92228.1"/>
    <property type="molecule type" value="Genomic_DNA"/>
</dbReference>